<evidence type="ECO:0000256" key="1">
    <source>
        <dbReference type="ARBA" id="ARBA00010552"/>
    </source>
</evidence>
<dbReference type="Proteomes" id="UP000722750">
    <property type="component" value="Unassembled WGS sequence"/>
</dbReference>
<evidence type="ECO:0000313" key="3">
    <source>
        <dbReference type="Proteomes" id="UP000722750"/>
    </source>
</evidence>
<dbReference type="SUPFAM" id="SSF55298">
    <property type="entry name" value="YjgF-like"/>
    <property type="match status" value="1"/>
</dbReference>
<dbReference type="EMBL" id="JAANXD010000052">
    <property type="protein sequence ID" value="MBS1258209.1"/>
    <property type="molecule type" value="Genomic_DNA"/>
</dbReference>
<evidence type="ECO:0008006" key="4">
    <source>
        <dbReference type="Google" id="ProtNLM"/>
    </source>
</evidence>
<dbReference type="InterPro" id="IPR035959">
    <property type="entry name" value="RutC-like_sf"/>
</dbReference>
<proteinExistence type="inferred from homology"/>
<protein>
    <recommendedName>
        <fullName evidence="4">Translation initiation inhibitor</fullName>
    </recommendedName>
</protein>
<comment type="similarity">
    <text evidence="1">Belongs to the RutC family.</text>
</comment>
<reference evidence="2" key="1">
    <citation type="journal article" date="2021" name="ISME J.">
        <title>Fine-scale metabolic discontinuity in a stratified prokaryote microbiome of a Red Sea deep halocline.</title>
        <authorList>
            <person name="Michoud G."/>
            <person name="Ngugi D.K."/>
            <person name="Barozzi A."/>
            <person name="Merlino G."/>
            <person name="Calleja M.L."/>
            <person name="Delgado-Huertas A."/>
            <person name="Moran X.A.G."/>
            <person name="Daffonchio D."/>
        </authorList>
    </citation>
    <scope>NUCLEOTIDE SEQUENCE</scope>
    <source>
        <strain evidence="2">SuakinDeep_MAG55_1</strain>
    </source>
</reference>
<dbReference type="GO" id="GO:0005829">
    <property type="term" value="C:cytosol"/>
    <property type="evidence" value="ECO:0007669"/>
    <property type="project" value="TreeGrafter"/>
</dbReference>
<gene>
    <name evidence="2" type="ORF">MAG551_01262</name>
</gene>
<evidence type="ECO:0000313" key="2">
    <source>
        <dbReference type="EMBL" id="MBS1258209.1"/>
    </source>
</evidence>
<sequence>MAKKVKKVKKKYTLNELDKMSTDEAQKLPFAVRDKLLDLVLADGRKIGGKQPKRQVGLMCDWFEEDVVRLQKIKAVKICCGGFIPVDSTGEVPTLDPQGQIKQVFENAKATIKKAGSNMDRVINSLIFMKNIDYWGQMNDIYRKYIKCSPTRAAIGCQDLNKLYQIEIVNLFAYKVAK</sequence>
<dbReference type="Pfam" id="PF01042">
    <property type="entry name" value="Ribonuc_L-PSP"/>
    <property type="match status" value="1"/>
</dbReference>
<dbReference type="PANTHER" id="PTHR11803:SF58">
    <property type="entry name" value="PROTEIN HMF1-RELATED"/>
    <property type="match status" value="1"/>
</dbReference>
<dbReference type="GO" id="GO:0019239">
    <property type="term" value="F:deaminase activity"/>
    <property type="evidence" value="ECO:0007669"/>
    <property type="project" value="TreeGrafter"/>
</dbReference>
<dbReference type="PANTHER" id="PTHR11803">
    <property type="entry name" value="2-IMINOBUTANOATE/2-IMINOPROPANOATE DEAMINASE RIDA"/>
    <property type="match status" value="1"/>
</dbReference>
<comment type="caution">
    <text evidence="2">The sequence shown here is derived from an EMBL/GenBank/DDBJ whole genome shotgun (WGS) entry which is preliminary data.</text>
</comment>
<dbReference type="Gene3D" id="3.30.1330.40">
    <property type="entry name" value="RutC-like"/>
    <property type="match status" value="1"/>
</dbReference>
<dbReference type="CDD" id="cd00448">
    <property type="entry name" value="YjgF_YER057c_UK114_family"/>
    <property type="match status" value="1"/>
</dbReference>
<dbReference type="InterPro" id="IPR006175">
    <property type="entry name" value="YjgF/YER057c/UK114"/>
</dbReference>
<dbReference type="AlphaFoldDB" id="A0A942A401"/>
<name>A0A942A401_9BACT</name>
<organism evidence="2 3">
    <name type="scientific">Candidatus Scalindua arabica</name>
    <dbReference type="NCBI Taxonomy" id="1127984"/>
    <lineage>
        <taxon>Bacteria</taxon>
        <taxon>Pseudomonadati</taxon>
        <taxon>Planctomycetota</taxon>
        <taxon>Candidatus Brocadiia</taxon>
        <taxon>Candidatus Brocadiales</taxon>
        <taxon>Candidatus Scalinduaceae</taxon>
        <taxon>Candidatus Scalindua</taxon>
    </lineage>
</organism>
<accession>A0A942A401</accession>